<dbReference type="EC" id="2.7.7.65" evidence="1"/>
<dbReference type="SUPFAM" id="SSF103190">
    <property type="entry name" value="Sensory domain-like"/>
    <property type="match status" value="1"/>
</dbReference>
<evidence type="ECO:0000259" key="4">
    <source>
        <dbReference type="PROSITE" id="PS50887"/>
    </source>
</evidence>
<feature type="transmembrane region" description="Helical" evidence="3">
    <location>
        <begin position="310"/>
        <end position="329"/>
    </location>
</feature>
<dbReference type="EMBL" id="WNWM01000002">
    <property type="protein sequence ID" value="MUI13030.1"/>
    <property type="molecule type" value="Genomic_DNA"/>
</dbReference>
<dbReference type="InterPro" id="IPR050469">
    <property type="entry name" value="Diguanylate_Cyclase"/>
</dbReference>
<protein>
    <recommendedName>
        <fullName evidence="1">diguanylate cyclase</fullName>
        <ecNumber evidence="1">2.7.7.65</ecNumber>
    </recommendedName>
</protein>
<keyword evidence="3" id="KW-1133">Transmembrane helix</keyword>
<dbReference type="FunFam" id="3.30.70.270:FF:000001">
    <property type="entry name" value="Diguanylate cyclase domain protein"/>
    <property type="match status" value="1"/>
</dbReference>
<comment type="catalytic activity">
    <reaction evidence="2">
        <text>2 GTP = 3',3'-c-di-GMP + 2 diphosphate</text>
        <dbReference type="Rhea" id="RHEA:24898"/>
        <dbReference type="ChEBI" id="CHEBI:33019"/>
        <dbReference type="ChEBI" id="CHEBI:37565"/>
        <dbReference type="ChEBI" id="CHEBI:58805"/>
        <dbReference type="EC" id="2.7.7.65"/>
    </reaction>
</comment>
<evidence type="ECO:0000313" key="6">
    <source>
        <dbReference type="Proteomes" id="UP000431684"/>
    </source>
</evidence>
<dbReference type="Pfam" id="PF00990">
    <property type="entry name" value="GGDEF"/>
    <property type="match status" value="1"/>
</dbReference>
<accession>A0A6I3XET9</accession>
<proteinExistence type="predicted"/>
<dbReference type="AlphaFoldDB" id="A0A6I3XET9"/>
<dbReference type="PANTHER" id="PTHR45138">
    <property type="entry name" value="REGULATORY COMPONENTS OF SENSORY TRANSDUCTION SYSTEM"/>
    <property type="match status" value="1"/>
</dbReference>
<dbReference type="Gene3D" id="3.30.70.270">
    <property type="match status" value="1"/>
</dbReference>
<name>A0A6I3XET9_9BURK</name>
<dbReference type="SMART" id="SM00267">
    <property type="entry name" value="GGDEF"/>
    <property type="match status" value="1"/>
</dbReference>
<feature type="transmembrane region" description="Helical" evidence="3">
    <location>
        <begin position="21"/>
        <end position="44"/>
    </location>
</feature>
<evidence type="ECO:0000256" key="2">
    <source>
        <dbReference type="ARBA" id="ARBA00034247"/>
    </source>
</evidence>
<dbReference type="Proteomes" id="UP000431684">
    <property type="component" value="Unassembled WGS sequence"/>
</dbReference>
<keyword evidence="6" id="KW-1185">Reference proteome</keyword>
<keyword evidence="3" id="KW-0812">Transmembrane</keyword>
<organism evidence="5 6">
    <name type="scientific">Pseudoduganella dura</name>
    <dbReference type="NCBI Taxonomy" id="321982"/>
    <lineage>
        <taxon>Bacteria</taxon>
        <taxon>Pseudomonadati</taxon>
        <taxon>Pseudomonadota</taxon>
        <taxon>Betaproteobacteria</taxon>
        <taxon>Burkholderiales</taxon>
        <taxon>Oxalobacteraceae</taxon>
        <taxon>Telluria group</taxon>
        <taxon>Pseudoduganella</taxon>
    </lineage>
</organism>
<dbReference type="CDD" id="cd01949">
    <property type="entry name" value="GGDEF"/>
    <property type="match status" value="1"/>
</dbReference>
<sequence length="531" mass="57982">MTASDSPPVSAWRQRLAGAGLAPLVLVPALVLAAGMAALLAYLITWQNQVGRLERAAVPRLERFAMQLFAPPRRYTYLPHLLANDRTLRDALSHPRDSALVREANAYLERQRERTGATVLYMLDAHGTGIAASNWREKISFVGVNYAYRPYYTRALADGDAHFYAMGTTSHRPGYFLSQLVTKDDGGVLGVAVVKADLTMPDVRDYGGEVLVTDAGGVAFLSSRADWQYRPLKALSASDGASVARTRQYDGVLRAPLDLRTKRTLDSGAAIVDIGESGHYYMVRRPVPETDWHVNLLLPLEDVDVAAARMALLAAGAVALAALSLLYLWQFRLRLAERERSRAELEGAHAALARQHDALTALSDQLRVQSSTDSLTGLFNRRHFMESLERLLGTAQRHGEPLAAMLVDADHFKRVNDEHGHPVGDETLRRLAAVLQEETRDGDVAARYGGEEFIIALPRTDAAAALTVAERILDRVRAIRTPVPGGTLTVTVSIGLAVAGPGEEMAELIRRADAALYEAKRGGRDRVVTSA</sequence>
<comment type="caution">
    <text evidence="5">The sequence shown here is derived from an EMBL/GenBank/DDBJ whole genome shotgun (WGS) entry which is preliminary data.</text>
</comment>
<dbReference type="GO" id="GO:0052621">
    <property type="term" value="F:diguanylate cyclase activity"/>
    <property type="evidence" value="ECO:0007669"/>
    <property type="project" value="UniProtKB-EC"/>
</dbReference>
<dbReference type="RefSeq" id="WP_155708897.1">
    <property type="nucleotide sequence ID" value="NZ_BMWU01000009.1"/>
</dbReference>
<gene>
    <name evidence="5" type="ORF">GJV26_11240</name>
</gene>
<dbReference type="InterPro" id="IPR043128">
    <property type="entry name" value="Rev_trsase/Diguanyl_cyclase"/>
</dbReference>
<dbReference type="OrthoDB" id="9772100at2"/>
<dbReference type="Gene3D" id="3.30.450.20">
    <property type="entry name" value="PAS domain"/>
    <property type="match status" value="2"/>
</dbReference>
<dbReference type="InterPro" id="IPR029151">
    <property type="entry name" value="Sensor-like_sf"/>
</dbReference>
<reference evidence="5 6" key="1">
    <citation type="submission" date="2019-11" db="EMBL/GenBank/DDBJ databases">
        <title>Draft Genome Sequences of Six Type Strains of the Genus Massilia.</title>
        <authorList>
            <person name="Miess H."/>
            <person name="Frediansyah A."/>
            <person name="Goeker M."/>
            <person name="Gross H."/>
        </authorList>
    </citation>
    <scope>NUCLEOTIDE SEQUENCE [LARGE SCALE GENOMIC DNA]</scope>
    <source>
        <strain evidence="5 6">DSM 17513</strain>
    </source>
</reference>
<dbReference type="NCBIfam" id="TIGR00254">
    <property type="entry name" value="GGDEF"/>
    <property type="match status" value="1"/>
</dbReference>
<feature type="domain" description="GGDEF" evidence="4">
    <location>
        <begin position="400"/>
        <end position="531"/>
    </location>
</feature>
<evidence type="ECO:0000256" key="3">
    <source>
        <dbReference type="SAM" id="Phobius"/>
    </source>
</evidence>
<dbReference type="PROSITE" id="PS50887">
    <property type="entry name" value="GGDEF"/>
    <property type="match status" value="1"/>
</dbReference>
<dbReference type="InterPro" id="IPR029787">
    <property type="entry name" value="Nucleotide_cyclase"/>
</dbReference>
<dbReference type="InterPro" id="IPR000160">
    <property type="entry name" value="GGDEF_dom"/>
</dbReference>
<dbReference type="PANTHER" id="PTHR45138:SF9">
    <property type="entry name" value="DIGUANYLATE CYCLASE DGCM-RELATED"/>
    <property type="match status" value="1"/>
</dbReference>
<keyword evidence="3" id="KW-0472">Membrane</keyword>
<evidence type="ECO:0000256" key="1">
    <source>
        <dbReference type="ARBA" id="ARBA00012528"/>
    </source>
</evidence>
<evidence type="ECO:0000313" key="5">
    <source>
        <dbReference type="EMBL" id="MUI13030.1"/>
    </source>
</evidence>
<dbReference type="SUPFAM" id="SSF55073">
    <property type="entry name" value="Nucleotide cyclase"/>
    <property type="match status" value="1"/>
</dbReference>